<dbReference type="Proteomes" id="UP001164187">
    <property type="component" value="Chromosome"/>
</dbReference>
<dbReference type="InterPro" id="IPR014825">
    <property type="entry name" value="DNA_alkylation"/>
</dbReference>
<dbReference type="EMBL" id="CP114052">
    <property type="protein sequence ID" value="WAW14708.1"/>
    <property type="molecule type" value="Genomic_DNA"/>
</dbReference>
<protein>
    <submittedName>
        <fullName evidence="1">DNA alkylation repair protein</fullName>
    </submittedName>
</protein>
<name>A0ABY7JRA8_9FIRM</name>
<reference evidence="1" key="1">
    <citation type="submission" date="2022-12" db="EMBL/GenBank/DDBJ databases">
        <title>Peptostreptococcus.</title>
        <authorList>
            <person name="Lee S.H."/>
        </authorList>
    </citation>
    <scope>NUCLEOTIDE SEQUENCE</scope>
    <source>
        <strain evidence="1">CBA3647</strain>
    </source>
</reference>
<dbReference type="SUPFAM" id="SSF48371">
    <property type="entry name" value="ARM repeat"/>
    <property type="match status" value="1"/>
</dbReference>
<evidence type="ECO:0000313" key="1">
    <source>
        <dbReference type="EMBL" id="WAW14708.1"/>
    </source>
</evidence>
<organism evidence="1 2">
    <name type="scientific">Peptostreptococcus equinus</name>
    <dbReference type="NCBI Taxonomy" id="3003601"/>
    <lineage>
        <taxon>Bacteria</taxon>
        <taxon>Bacillati</taxon>
        <taxon>Bacillota</taxon>
        <taxon>Clostridia</taxon>
        <taxon>Peptostreptococcales</taxon>
        <taxon>Peptostreptococcaceae</taxon>
        <taxon>Peptostreptococcus</taxon>
    </lineage>
</organism>
<accession>A0ABY7JRA8</accession>
<dbReference type="RefSeq" id="WP_269311405.1">
    <property type="nucleotide sequence ID" value="NZ_CP114052.1"/>
</dbReference>
<dbReference type="InterPro" id="IPR016024">
    <property type="entry name" value="ARM-type_fold"/>
</dbReference>
<dbReference type="Gene3D" id="1.25.10.90">
    <property type="match status" value="1"/>
</dbReference>
<dbReference type="PANTHER" id="PTHR34070">
    <property type="entry name" value="ARMADILLO-TYPE FOLD"/>
    <property type="match status" value="1"/>
</dbReference>
<sequence>MIAVKEELFKLQDLSYRDFAAKLIPNIDKEKIIGVRVPVLRKFANEFIKSSQSEEFINELPHQYFEEYFLHCQIVASIKDFDKLIIEVEKILPYIDNWSTCDSFSPKLFKKYPVQVLDKIMEWIKSNHPYTVRFAIVTLMNNYLDDNFREDMLYELAKIKSDHYYINMAIAWYYSYAIIKQYDMAIKLIEDGKLDKFVHNKSIQKAIESRRVPDHIKNYLRTLRKK</sequence>
<keyword evidence="2" id="KW-1185">Reference proteome</keyword>
<dbReference type="Pfam" id="PF08713">
    <property type="entry name" value="DNA_alkylation"/>
    <property type="match status" value="1"/>
</dbReference>
<gene>
    <name evidence="1" type="ORF">O0R46_09000</name>
</gene>
<dbReference type="CDD" id="cd06561">
    <property type="entry name" value="AlkD_like"/>
    <property type="match status" value="1"/>
</dbReference>
<dbReference type="PANTHER" id="PTHR34070:SF1">
    <property type="entry name" value="DNA ALKYLATION REPAIR PROTEIN"/>
    <property type="match status" value="1"/>
</dbReference>
<evidence type="ECO:0000313" key="2">
    <source>
        <dbReference type="Proteomes" id="UP001164187"/>
    </source>
</evidence>
<proteinExistence type="predicted"/>